<dbReference type="SUPFAM" id="SSF54211">
    <property type="entry name" value="Ribosomal protein S5 domain 2-like"/>
    <property type="match status" value="1"/>
</dbReference>
<dbReference type="InterPro" id="IPR014721">
    <property type="entry name" value="Ribsml_uS5_D2-typ_fold_subgr"/>
</dbReference>
<dbReference type="InterPro" id="IPR009000">
    <property type="entry name" value="Transl_B-barrel_sf"/>
</dbReference>
<keyword evidence="1" id="KW-0547">Nucleotide-binding</keyword>
<sequence length="703" mass="77237">MKVYETSQIRNVVLLGHGGAGKTTVAEAMAYVSGAVSKMGTVAAGNTISDFDKEEQKRGFSISASMLPLEYTDAENGPIKINLLDTPGYFDFVGEVEEAVSAADAAIIVVNCKAGIEPGTVKAWELCEQYRLPRIIFVTNMDDDKASYRELILKLESRFGKKVAPLQLPIRENEEFVGFVNIVKMKGRRFKENSAEYVDAEIPDYSEHNLKIAREALMEAVAESSEEFMERYFSGDSFTEQEVASALREQVATGDMVPVMMGSGICGQGANALMNAIVRYLPSPDRAKQDEGVDVTSGERFVANYRSDVNLSAKVFKTIVDPFIGKYSLVKVCTGVLKPDINIYNVAKETEEKSGKIYVMRGKEAIEVPELKAGDIGAMAKLNVTQTGDTIALKNAPILYHRPQISTPYTYKAYIAKNKGEEDKIASGLAKLMDEDLTLKATVDAENHQSLLYGIGDQQLDIVVSKLQSRYKAEIELEKPKFAFRETIRRKVEAPGRYKKQSGGHGQFGDVKMSFEPADDLTVPYVFEEKVFGGAVPKNYFPAVEKGVAECCVKGPLAAYPVVGVKATLLDGSYHPVDSSEMAFKMAATLAFKKGFMEANPVLLEPIVSLKVRVPDNCTGDVMGDLNRRRGRVLGMESDHHGKQVIQADIPVSELYGYGTDLRSMSGGLGEFSYVFSRYEQCPGDVQKKEVEARAALLKGEED</sequence>
<dbReference type="NCBIfam" id="NF009381">
    <property type="entry name" value="PRK12740.1-5"/>
    <property type="match status" value="1"/>
</dbReference>
<dbReference type="RefSeq" id="WP_307254004.1">
    <property type="nucleotide sequence ID" value="NZ_JAUSTO010000005.1"/>
</dbReference>
<dbReference type="CDD" id="cd04088">
    <property type="entry name" value="EFG_mtEFG_II"/>
    <property type="match status" value="1"/>
</dbReference>
<comment type="caution">
    <text evidence="4">The sequence shown here is derived from an EMBL/GenBank/DDBJ whole genome shotgun (WGS) entry which is preliminary data.</text>
</comment>
<dbReference type="GO" id="GO:0005525">
    <property type="term" value="F:GTP binding"/>
    <property type="evidence" value="ECO:0007669"/>
    <property type="project" value="UniProtKB-KW"/>
</dbReference>
<keyword evidence="5" id="KW-1185">Reference proteome</keyword>
<dbReference type="CDD" id="cd01434">
    <property type="entry name" value="EFG_mtEFG1_IV"/>
    <property type="match status" value="1"/>
</dbReference>
<dbReference type="Pfam" id="PF00009">
    <property type="entry name" value="GTP_EFTU"/>
    <property type="match status" value="1"/>
</dbReference>
<dbReference type="InterPro" id="IPR020568">
    <property type="entry name" value="Ribosomal_Su5_D2-typ_SF"/>
</dbReference>
<dbReference type="SUPFAM" id="SSF54980">
    <property type="entry name" value="EF-G C-terminal domain-like"/>
    <property type="match status" value="2"/>
</dbReference>
<evidence type="ECO:0000313" key="4">
    <source>
        <dbReference type="EMBL" id="MDQ0152386.1"/>
    </source>
</evidence>
<name>A0AAE3V9T4_9FIRM</name>
<dbReference type="FunFam" id="3.30.230.10:FF:000003">
    <property type="entry name" value="Elongation factor G"/>
    <property type="match status" value="1"/>
</dbReference>
<dbReference type="EMBL" id="JAUSTO010000005">
    <property type="protein sequence ID" value="MDQ0152386.1"/>
    <property type="molecule type" value="Genomic_DNA"/>
</dbReference>
<dbReference type="Pfam" id="PF14492">
    <property type="entry name" value="EFG_III"/>
    <property type="match status" value="1"/>
</dbReference>
<dbReference type="InterPro" id="IPR041095">
    <property type="entry name" value="EFG_II"/>
</dbReference>
<accession>A0AAE3V9T4</accession>
<dbReference type="PROSITE" id="PS51722">
    <property type="entry name" value="G_TR_2"/>
    <property type="match status" value="1"/>
</dbReference>
<dbReference type="GO" id="GO:0032790">
    <property type="term" value="P:ribosome disassembly"/>
    <property type="evidence" value="ECO:0007669"/>
    <property type="project" value="TreeGrafter"/>
</dbReference>
<dbReference type="NCBIfam" id="TIGR00231">
    <property type="entry name" value="small_GTP"/>
    <property type="match status" value="1"/>
</dbReference>
<reference evidence="4" key="1">
    <citation type="submission" date="2023-07" db="EMBL/GenBank/DDBJ databases">
        <title>Genomic Encyclopedia of Type Strains, Phase IV (KMG-IV): sequencing the most valuable type-strain genomes for metagenomic binning, comparative biology and taxonomic classification.</title>
        <authorList>
            <person name="Goeker M."/>
        </authorList>
    </citation>
    <scope>NUCLEOTIDE SEQUENCE</scope>
    <source>
        <strain evidence="4">DSM 19659</strain>
    </source>
</reference>
<dbReference type="InterPro" id="IPR035647">
    <property type="entry name" value="EFG_III/V"/>
</dbReference>
<dbReference type="CDD" id="cd03713">
    <property type="entry name" value="EFG_mtEFG_C"/>
    <property type="match status" value="1"/>
</dbReference>
<dbReference type="Pfam" id="PF22042">
    <property type="entry name" value="EF-G_D2"/>
    <property type="match status" value="1"/>
</dbReference>
<dbReference type="Proteomes" id="UP001241537">
    <property type="component" value="Unassembled WGS sequence"/>
</dbReference>
<dbReference type="InterPro" id="IPR000795">
    <property type="entry name" value="T_Tr_GTP-bd_dom"/>
</dbReference>
<evidence type="ECO:0000259" key="3">
    <source>
        <dbReference type="PROSITE" id="PS51722"/>
    </source>
</evidence>
<keyword evidence="4" id="KW-0648">Protein biosynthesis</keyword>
<keyword evidence="4" id="KW-0251">Elongation factor</keyword>
<keyword evidence="2" id="KW-0342">GTP-binding</keyword>
<dbReference type="GO" id="GO:0003924">
    <property type="term" value="F:GTPase activity"/>
    <property type="evidence" value="ECO:0007669"/>
    <property type="project" value="InterPro"/>
</dbReference>
<dbReference type="CDD" id="cd04170">
    <property type="entry name" value="EF-G_bact"/>
    <property type="match status" value="1"/>
</dbReference>
<dbReference type="PANTHER" id="PTHR43261:SF6">
    <property type="entry name" value="ELONGATION FACTOR G-LIKE PROTEIN"/>
    <property type="match status" value="1"/>
</dbReference>
<dbReference type="SUPFAM" id="SSF52540">
    <property type="entry name" value="P-loop containing nucleoside triphosphate hydrolases"/>
    <property type="match status" value="1"/>
</dbReference>
<dbReference type="Gene3D" id="3.30.70.870">
    <property type="entry name" value="Elongation Factor G (Translational Gtpase), domain 3"/>
    <property type="match status" value="1"/>
</dbReference>
<dbReference type="Pfam" id="PF00679">
    <property type="entry name" value="EFG_C"/>
    <property type="match status" value="1"/>
</dbReference>
<dbReference type="Gene3D" id="3.30.70.240">
    <property type="match status" value="1"/>
</dbReference>
<proteinExistence type="predicted"/>
<dbReference type="InterPro" id="IPR000640">
    <property type="entry name" value="EFG_V-like"/>
</dbReference>
<evidence type="ECO:0000313" key="5">
    <source>
        <dbReference type="Proteomes" id="UP001241537"/>
    </source>
</evidence>
<dbReference type="PANTHER" id="PTHR43261">
    <property type="entry name" value="TRANSLATION ELONGATION FACTOR G-RELATED"/>
    <property type="match status" value="1"/>
</dbReference>
<dbReference type="InterPro" id="IPR035649">
    <property type="entry name" value="EFG_V"/>
</dbReference>
<dbReference type="InterPro" id="IPR005517">
    <property type="entry name" value="Transl_elong_EFG/EF2_IV"/>
</dbReference>
<dbReference type="AlphaFoldDB" id="A0AAE3V9T4"/>
<organism evidence="4 5">
    <name type="scientific">Moryella indoligenes</name>
    <dbReference type="NCBI Taxonomy" id="371674"/>
    <lineage>
        <taxon>Bacteria</taxon>
        <taxon>Bacillati</taxon>
        <taxon>Bacillota</taxon>
        <taxon>Clostridia</taxon>
        <taxon>Lachnospirales</taxon>
        <taxon>Lachnospiraceae</taxon>
        <taxon>Moryella</taxon>
    </lineage>
</organism>
<dbReference type="InterPro" id="IPR047872">
    <property type="entry name" value="EFG_IV"/>
</dbReference>
<dbReference type="Gene3D" id="3.30.230.10">
    <property type="match status" value="1"/>
</dbReference>
<dbReference type="GO" id="GO:0003746">
    <property type="term" value="F:translation elongation factor activity"/>
    <property type="evidence" value="ECO:0007669"/>
    <property type="project" value="UniProtKB-KW"/>
</dbReference>
<protein>
    <submittedName>
        <fullName evidence="4">Elongation factor G</fullName>
    </submittedName>
</protein>
<dbReference type="Gene3D" id="3.40.50.300">
    <property type="entry name" value="P-loop containing nucleotide triphosphate hydrolases"/>
    <property type="match status" value="1"/>
</dbReference>
<dbReference type="FunFam" id="3.30.70.240:FF:000001">
    <property type="entry name" value="Elongation factor G"/>
    <property type="match status" value="1"/>
</dbReference>
<dbReference type="Gene3D" id="2.40.30.10">
    <property type="entry name" value="Translation factors"/>
    <property type="match status" value="1"/>
</dbReference>
<evidence type="ECO:0000256" key="1">
    <source>
        <dbReference type="ARBA" id="ARBA00022741"/>
    </source>
</evidence>
<gene>
    <name evidence="4" type="ORF">J2S20_001075</name>
</gene>
<dbReference type="InterPro" id="IPR005225">
    <property type="entry name" value="Small_GTP-bd"/>
</dbReference>
<dbReference type="PRINTS" id="PR00315">
    <property type="entry name" value="ELONGATNFCT"/>
</dbReference>
<dbReference type="SUPFAM" id="SSF50447">
    <property type="entry name" value="Translation proteins"/>
    <property type="match status" value="1"/>
</dbReference>
<dbReference type="InterPro" id="IPR053905">
    <property type="entry name" value="EF-G-like_DII"/>
</dbReference>
<dbReference type="SMART" id="SM00889">
    <property type="entry name" value="EFG_IV"/>
    <property type="match status" value="1"/>
</dbReference>
<dbReference type="Pfam" id="PF03764">
    <property type="entry name" value="EFG_IV"/>
    <property type="match status" value="1"/>
</dbReference>
<dbReference type="SMART" id="SM00838">
    <property type="entry name" value="EFG_C"/>
    <property type="match status" value="1"/>
</dbReference>
<feature type="domain" description="Tr-type G" evidence="3">
    <location>
        <begin position="7"/>
        <end position="285"/>
    </location>
</feature>
<dbReference type="InterPro" id="IPR027417">
    <property type="entry name" value="P-loop_NTPase"/>
</dbReference>
<evidence type="ECO:0000256" key="2">
    <source>
        <dbReference type="ARBA" id="ARBA00023134"/>
    </source>
</evidence>